<evidence type="ECO:0000256" key="2">
    <source>
        <dbReference type="ARBA" id="ARBA00005346"/>
    </source>
</evidence>
<feature type="domain" description="NADH:quinone oxidoreductase/Mrp antiporter transmembrane" evidence="9">
    <location>
        <begin position="127"/>
        <end position="425"/>
    </location>
</feature>
<feature type="transmembrane region" description="Helical" evidence="8">
    <location>
        <begin position="6"/>
        <end position="23"/>
    </location>
</feature>
<comment type="similarity">
    <text evidence="2">Belongs to the CPA3 antiporters (TC 2.A.63) subunit D family.</text>
</comment>
<reference evidence="10 11" key="1">
    <citation type="submission" date="2018-03" db="EMBL/GenBank/DDBJ databases">
        <title>Draft genome of Nitrosomonas supralitoralis APG5.</title>
        <authorList>
            <person name="Urakawa H."/>
            <person name="Lopez J.V."/>
        </authorList>
    </citation>
    <scope>NUCLEOTIDE SEQUENCE [LARGE SCALE GENOMIC DNA]</scope>
    <source>
        <strain evidence="10 11">APG5</strain>
    </source>
</reference>
<organism evidence="10 11">
    <name type="scientific">Nitrosomonas supralitoralis</name>
    <dbReference type="NCBI Taxonomy" id="2116706"/>
    <lineage>
        <taxon>Bacteria</taxon>
        <taxon>Pseudomonadati</taxon>
        <taxon>Pseudomonadota</taxon>
        <taxon>Betaproteobacteria</taxon>
        <taxon>Nitrosomonadales</taxon>
        <taxon>Nitrosomonadaceae</taxon>
        <taxon>Nitrosomonas</taxon>
    </lineage>
</organism>
<sequence length="512" mass="54713">MINHIVILPVIWPLLMGALLLLLQKQSLQMLRILSITSVSVLVLLAGWLLSIVNSGEILVYALGNWSPPFGIVLVADRLTAWMLIITALVSWGALVYAVRGTDTAGPHFHVLFQLQLFGLNGAFLTGDLFNLFVFFEILLLASYGLLLHGGGRLRTMAGLHFVIINLVGSTLFLFAVGTLYGLLGTLNMADLAGRVANTPPEDIALIRTAGLLLFAVFALKAALLPLYLWLPAAYAHTTAPVAALFAIMTKVGAYCILRIYTLIFGEQAGPIADLIEPWLLPLALTTLIAGVLGVLASTHLRQQVAYLVVASVGTLFIAFGINTSAGIAAGLYYLPHSTFAAAAFFLLADNIVNRRGEISDRLEPGLIMVHQRIMGTLFFIVAVLMAGLPPLSGFVGKFLILQAALPHPAMPWVMAIVLITSLFTIIALARSGSLLFYRAQAPQAAHAPTTNLHVHPSITPGISGLAVAAFLLTLCLALMVWAGAITDFAQATANQLLQPDNYIQSVLGTGK</sequence>
<evidence type="ECO:0000256" key="7">
    <source>
        <dbReference type="RuleBase" id="RU000320"/>
    </source>
</evidence>
<feature type="transmembrane region" description="Helical" evidence="8">
    <location>
        <begin position="334"/>
        <end position="353"/>
    </location>
</feature>
<feature type="transmembrane region" description="Helical" evidence="8">
    <location>
        <begin position="160"/>
        <end position="184"/>
    </location>
</feature>
<evidence type="ECO:0000256" key="4">
    <source>
        <dbReference type="ARBA" id="ARBA00022692"/>
    </source>
</evidence>
<dbReference type="RefSeq" id="WP_106705779.1">
    <property type="nucleotide sequence ID" value="NZ_PXXU01000005.1"/>
</dbReference>
<keyword evidence="3" id="KW-1003">Cell membrane</keyword>
<dbReference type="OrthoDB" id="9768329at2"/>
<feature type="transmembrane region" description="Helical" evidence="8">
    <location>
        <begin position="279"/>
        <end position="298"/>
    </location>
</feature>
<dbReference type="PRINTS" id="PR01437">
    <property type="entry name" value="NUOXDRDTASE4"/>
</dbReference>
<dbReference type="GO" id="GO:0005886">
    <property type="term" value="C:plasma membrane"/>
    <property type="evidence" value="ECO:0007669"/>
    <property type="project" value="UniProtKB-SubCell"/>
</dbReference>
<feature type="transmembrane region" description="Helical" evidence="8">
    <location>
        <begin position="459"/>
        <end position="483"/>
    </location>
</feature>
<gene>
    <name evidence="10" type="ORF">C7H79_02820</name>
</gene>
<dbReference type="GO" id="GO:0042773">
    <property type="term" value="P:ATP synthesis coupled electron transport"/>
    <property type="evidence" value="ECO:0007669"/>
    <property type="project" value="InterPro"/>
</dbReference>
<comment type="caution">
    <text evidence="10">The sequence shown here is derived from an EMBL/GenBank/DDBJ whole genome shotgun (WGS) entry which is preliminary data.</text>
</comment>
<evidence type="ECO:0000313" key="11">
    <source>
        <dbReference type="Proteomes" id="UP000241912"/>
    </source>
</evidence>
<dbReference type="EMBL" id="PXXU01000005">
    <property type="protein sequence ID" value="PSJ18531.1"/>
    <property type="molecule type" value="Genomic_DNA"/>
</dbReference>
<dbReference type="Proteomes" id="UP000241912">
    <property type="component" value="Unassembled WGS sequence"/>
</dbReference>
<feature type="transmembrane region" description="Helical" evidence="8">
    <location>
        <begin position="242"/>
        <end position="264"/>
    </location>
</feature>
<proteinExistence type="inferred from homology"/>
<evidence type="ECO:0000313" key="10">
    <source>
        <dbReference type="EMBL" id="PSJ18531.1"/>
    </source>
</evidence>
<dbReference type="InterPro" id="IPR003918">
    <property type="entry name" value="NADH_UbQ_OxRdtase"/>
</dbReference>
<feature type="transmembrane region" description="Helical" evidence="8">
    <location>
        <begin position="413"/>
        <end position="438"/>
    </location>
</feature>
<dbReference type="InterPro" id="IPR001750">
    <property type="entry name" value="ND/Mrp_TM"/>
</dbReference>
<evidence type="ECO:0000259" key="9">
    <source>
        <dbReference type="Pfam" id="PF00361"/>
    </source>
</evidence>
<dbReference type="GO" id="GO:0008137">
    <property type="term" value="F:NADH dehydrogenase (ubiquinone) activity"/>
    <property type="evidence" value="ECO:0007669"/>
    <property type="project" value="InterPro"/>
</dbReference>
<dbReference type="PANTHER" id="PTHR42703">
    <property type="entry name" value="NADH DEHYDROGENASE"/>
    <property type="match status" value="1"/>
</dbReference>
<feature type="transmembrane region" description="Helical" evidence="8">
    <location>
        <begin position="204"/>
        <end position="230"/>
    </location>
</feature>
<accession>A0A2P7NYI2</accession>
<dbReference type="InterPro" id="IPR050586">
    <property type="entry name" value="CPA3_Na-H_Antiporter_D"/>
</dbReference>
<keyword evidence="4 7" id="KW-0812">Transmembrane</keyword>
<feature type="transmembrane region" description="Helical" evidence="8">
    <location>
        <begin position="30"/>
        <end position="52"/>
    </location>
</feature>
<evidence type="ECO:0000256" key="1">
    <source>
        <dbReference type="ARBA" id="ARBA00004651"/>
    </source>
</evidence>
<feature type="transmembrane region" description="Helical" evidence="8">
    <location>
        <begin position="129"/>
        <end position="148"/>
    </location>
</feature>
<feature type="transmembrane region" description="Helical" evidence="8">
    <location>
        <begin position="58"/>
        <end position="76"/>
    </location>
</feature>
<keyword evidence="6 8" id="KW-0472">Membrane</keyword>
<keyword evidence="11" id="KW-1185">Reference proteome</keyword>
<dbReference type="PANTHER" id="PTHR42703:SF1">
    <property type="entry name" value="NA(+)_H(+) ANTIPORTER SUBUNIT D1"/>
    <property type="match status" value="1"/>
</dbReference>
<protein>
    <submittedName>
        <fullName evidence="10">Monovalent cation/H+ antiporter subunit D</fullName>
    </submittedName>
</protein>
<dbReference type="AlphaFoldDB" id="A0A2P7NYI2"/>
<evidence type="ECO:0000256" key="5">
    <source>
        <dbReference type="ARBA" id="ARBA00022989"/>
    </source>
</evidence>
<feature type="transmembrane region" description="Helical" evidence="8">
    <location>
        <begin position="374"/>
        <end position="393"/>
    </location>
</feature>
<keyword evidence="5 8" id="KW-1133">Transmembrane helix</keyword>
<evidence type="ECO:0000256" key="8">
    <source>
        <dbReference type="SAM" id="Phobius"/>
    </source>
</evidence>
<evidence type="ECO:0000256" key="6">
    <source>
        <dbReference type="ARBA" id="ARBA00023136"/>
    </source>
</evidence>
<name>A0A2P7NYI2_9PROT</name>
<dbReference type="Pfam" id="PF00361">
    <property type="entry name" value="Proton_antipo_M"/>
    <property type="match status" value="1"/>
</dbReference>
<evidence type="ECO:0000256" key="3">
    <source>
        <dbReference type="ARBA" id="ARBA00022475"/>
    </source>
</evidence>
<feature type="transmembrane region" description="Helical" evidence="8">
    <location>
        <begin position="81"/>
        <end position="99"/>
    </location>
</feature>
<comment type="subcellular location">
    <subcellularLocation>
        <location evidence="1">Cell membrane</location>
        <topology evidence="1">Multi-pass membrane protein</topology>
    </subcellularLocation>
    <subcellularLocation>
        <location evidence="7">Membrane</location>
        <topology evidence="7">Multi-pass membrane protein</topology>
    </subcellularLocation>
</comment>
<dbReference type="NCBIfam" id="NF009309">
    <property type="entry name" value="PRK12666.1"/>
    <property type="match status" value="1"/>
</dbReference>
<feature type="transmembrane region" description="Helical" evidence="8">
    <location>
        <begin position="305"/>
        <end position="322"/>
    </location>
</feature>